<dbReference type="Gene3D" id="3.30.70.1560">
    <property type="entry name" value="Alpha-L RNA-binding motif"/>
    <property type="match status" value="1"/>
</dbReference>
<feature type="region of interest" description="Disordered" evidence="6">
    <location>
        <begin position="293"/>
        <end position="440"/>
    </location>
</feature>
<reference evidence="8 9" key="1">
    <citation type="submission" date="2018-12" db="EMBL/GenBank/DDBJ databases">
        <title>Rubrispira sanarue gen. nov., sp., nov., a member of the order Silvanigrellales, isolated from a brackish lake in Hamamatsu Japan.</title>
        <authorList>
            <person name="Maejima Y."/>
            <person name="Iino T."/>
            <person name="Muraguchi Y."/>
            <person name="Fukuda K."/>
            <person name="Nojiri H."/>
            <person name="Ohkuma M."/>
            <person name="Moriuchi R."/>
            <person name="Dohra H."/>
            <person name="Kimbara K."/>
            <person name="Shintani M."/>
        </authorList>
    </citation>
    <scope>NUCLEOTIDE SEQUENCE [LARGE SCALE GENOMIC DNA]</scope>
    <source>
        <strain evidence="8 9">RF1110005</strain>
    </source>
</reference>
<organism evidence="8 9">
    <name type="scientific">Fluviispira sanaruensis</name>
    <dbReference type="NCBI Taxonomy" id="2493639"/>
    <lineage>
        <taxon>Bacteria</taxon>
        <taxon>Pseudomonadati</taxon>
        <taxon>Bdellovibrionota</taxon>
        <taxon>Oligoflexia</taxon>
        <taxon>Silvanigrellales</taxon>
        <taxon>Silvanigrellaceae</taxon>
        <taxon>Fluviispira</taxon>
    </lineage>
</organism>
<dbReference type="GO" id="GO:0005829">
    <property type="term" value="C:cytosol"/>
    <property type="evidence" value="ECO:0007669"/>
    <property type="project" value="UniProtKB-ARBA"/>
</dbReference>
<dbReference type="RefSeq" id="WP_130607225.1">
    <property type="nucleotide sequence ID" value="NZ_AP019368.1"/>
</dbReference>
<dbReference type="InterPro" id="IPR006145">
    <property type="entry name" value="PsdUridine_synth_RsuA/RluA"/>
</dbReference>
<dbReference type="Pfam" id="PF00849">
    <property type="entry name" value="PseudoU_synth_2"/>
    <property type="match status" value="1"/>
</dbReference>
<dbReference type="SUPFAM" id="SSF55174">
    <property type="entry name" value="Alpha-L RNA-binding motif"/>
    <property type="match status" value="1"/>
</dbReference>
<dbReference type="Gene3D" id="3.30.70.580">
    <property type="entry name" value="Pseudouridine synthase I, catalytic domain, N-terminal subdomain"/>
    <property type="match status" value="1"/>
</dbReference>
<dbReference type="InterPro" id="IPR020103">
    <property type="entry name" value="PsdUridine_synth_cat_dom_sf"/>
</dbReference>
<name>A0A4P2VLE3_FLUSA</name>
<feature type="compositionally biased region" description="Basic and acidic residues" evidence="6">
    <location>
        <begin position="370"/>
        <end position="411"/>
    </location>
</feature>
<sequence length="440" mass="50550">MSKETKVEMIRLNVMLQELGAASRRKADELIEAGKVKVNGKIVKKLGVKVESNSSITVEGKLLKNAPPKVIYILNKPFMTITSRKDEKERPTIFDLPDLKKMSANVQSVGRLDYRSEGLIVLTNDGDLALALSHPKYSVEKTYAVLLSSPVNIEDAEKLKKGVELDDGPAKAISVKLGNKEPLGNSVGQWLELVVTEGRNRLVRRMMEALGLSVVRLVRVAIGDLRLPGKLEPGKMRAVTEQESKYLSEIKLEMLSENKKNKKPAVNLPKEILDARKLKRKMKLNDADYAREAERRDMRSSQVIRARKIKENEQKNEKRNSWHSEEKVSLNKETERKPYQNDHSKRNEQVNDKYKNKSDTKHSRNSTPTEKNEHSKRANEKRSYEKRPDDKRVQERHSRAKNSHEKQENEKSKKRFGRVIEKEEKKTITKKSNSKKRESE</sequence>
<dbReference type="Gene3D" id="3.10.290.10">
    <property type="entry name" value="RNA-binding S4 domain"/>
    <property type="match status" value="1"/>
</dbReference>
<evidence type="ECO:0000256" key="4">
    <source>
        <dbReference type="PROSITE-ProRule" id="PRU00182"/>
    </source>
</evidence>
<dbReference type="PROSITE" id="PS01149">
    <property type="entry name" value="PSI_RSU"/>
    <property type="match status" value="1"/>
</dbReference>
<dbReference type="GO" id="GO:0000455">
    <property type="term" value="P:enzyme-directed rRNA pseudouridine synthesis"/>
    <property type="evidence" value="ECO:0007669"/>
    <property type="project" value="UniProtKB-ARBA"/>
</dbReference>
<dbReference type="InterPro" id="IPR018496">
    <property type="entry name" value="PsdUridine_synth_RsuA/RluB_CS"/>
</dbReference>
<keyword evidence="9" id="KW-1185">Reference proteome</keyword>
<dbReference type="SMART" id="SM00363">
    <property type="entry name" value="S4"/>
    <property type="match status" value="1"/>
</dbReference>
<dbReference type="NCBIfam" id="TIGR00093">
    <property type="entry name" value="pseudouridine synthase"/>
    <property type="match status" value="1"/>
</dbReference>
<feature type="domain" description="RNA-binding S4" evidence="7">
    <location>
        <begin position="10"/>
        <end position="68"/>
    </location>
</feature>
<evidence type="ECO:0000256" key="6">
    <source>
        <dbReference type="SAM" id="MobiDB-lite"/>
    </source>
</evidence>
<evidence type="ECO:0000259" key="7">
    <source>
        <dbReference type="SMART" id="SM00363"/>
    </source>
</evidence>
<evidence type="ECO:0000256" key="1">
    <source>
        <dbReference type="ARBA" id="ARBA00008348"/>
    </source>
</evidence>
<dbReference type="AlphaFoldDB" id="A0A4P2VLE3"/>
<dbReference type="PROSITE" id="PS50889">
    <property type="entry name" value="S4"/>
    <property type="match status" value="1"/>
</dbReference>
<dbReference type="OrthoDB" id="5291220at2"/>
<accession>A0A4P2VLE3</accession>
<dbReference type="KEGG" id="sbf:JCM31447_10310"/>
<dbReference type="FunFam" id="3.30.70.1560:FF:000001">
    <property type="entry name" value="Pseudouridine synthase"/>
    <property type="match status" value="1"/>
</dbReference>
<dbReference type="InterPro" id="IPR000748">
    <property type="entry name" value="PsdUridine_synth_RsuA/RluB/E/F"/>
</dbReference>
<dbReference type="EC" id="5.4.99.-" evidence="5"/>
<dbReference type="Proteomes" id="UP000291236">
    <property type="component" value="Chromosome"/>
</dbReference>
<dbReference type="InterPro" id="IPR042092">
    <property type="entry name" value="PsdUridine_s_RsuA/RluB/E/F_cat"/>
</dbReference>
<dbReference type="CDD" id="cd02870">
    <property type="entry name" value="PseudoU_synth_RsuA_like"/>
    <property type="match status" value="1"/>
</dbReference>
<dbReference type="InterPro" id="IPR050343">
    <property type="entry name" value="RsuA_PseudoU_synthase"/>
</dbReference>
<dbReference type="PANTHER" id="PTHR47683">
    <property type="entry name" value="PSEUDOURIDINE SYNTHASE FAMILY PROTEIN-RELATED"/>
    <property type="match status" value="1"/>
</dbReference>
<evidence type="ECO:0000256" key="2">
    <source>
        <dbReference type="ARBA" id="ARBA00022884"/>
    </source>
</evidence>
<dbReference type="InterPro" id="IPR002942">
    <property type="entry name" value="S4_RNA-bd"/>
</dbReference>
<dbReference type="PANTHER" id="PTHR47683:SF2">
    <property type="entry name" value="RNA-BINDING S4 DOMAIN-CONTAINING PROTEIN"/>
    <property type="match status" value="1"/>
</dbReference>
<protein>
    <recommendedName>
        <fullName evidence="5">Pseudouridine synthase</fullName>
        <ecNumber evidence="5">5.4.99.-</ecNumber>
    </recommendedName>
</protein>
<dbReference type="FunFam" id="3.10.290.10:FF:000003">
    <property type="entry name" value="Pseudouridine synthase"/>
    <property type="match status" value="1"/>
</dbReference>
<proteinExistence type="inferred from homology"/>
<dbReference type="InterPro" id="IPR036986">
    <property type="entry name" value="S4_RNA-bd_sf"/>
</dbReference>
<evidence type="ECO:0000256" key="3">
    <source>
        <dbReference type="ARBA" id="ARBA00023235"/>
    </source>
</evidence>
<dbReference type="GO" id="GO:0003723">
    <property type="term" value="F:RNA binding"/>
    <property type="evidence" value="ECO:0007669"/>
    <property type="project" value="UniProtKB-KW"/>
</dbReference>
<feature type="compositionally biased region" description="Basic and acidic residues" evidence="6">
    <location>
        <begin position="418"/>
        <end position="427"/>
    </location>
</feature>
<dbReference type="Pfam" id="PF01479">
    <property type="entry name" value="S4"/>
    <property type="match status" value="1"/>
</dbReference>
<keyword evidence="2 4" id="KW-0694">RNA-binding</keyword>
<feature type="compositionally biased region" description="Basic and acidic residues" evidence="6">
    <location>
        <begin position="309"/>
        <end position="362"/>
    </location>
</feature>
<comment type="similarity">
    <text evidence="1 5">Belongs to the pseudouridine synthase RsuA family.</text>
</comment>
<dbReference type="EMBL" id="AP019368">
    <property type="protein sequence ID" value="BBH52590.1"/>
    <property type="molecule type" value="Genomic_DNA"/>
</dbReference>
<evidence type="ECO:0000256" key="5">
    <source>
        <dbReference type="RuleBase" id="RU003887"/>
    </source>
</evidence>
<gene>
    <name evidence="8" type="ORF">JCM31447_10310</name>
</gene>
<dbReference type="CDD" id="cd00165">
    <property type="entry name" value="S4"/>
    <property type="match status" value="1"/>
</dbReference>
<evidence type="ECO:0000313" key="9">
    <source>
        <dbReference type="Proteomes" id="UP000291236"/>
    </source>
</evidence>
<evidence type="ECO:0000313" key="8">
    <source>
        <dbReference type="EMBL" id="BBH52590.1"/>
    </source>
</evidence>
<dbReference type="GO" id="GO:0120159">
    <property type="term" value="F:rRNA pseudouridine synthase activity"/>
    <property type="evidence" value="ECO:0007669"/>
    <property type="project" value="UniProtKB-ARBA"/>
</dbReference>
<keyword evidence="3 5" id="KW-0413">Isomerase</keyword>
<dbReference type="InterPro" id="IPR020094">
    <property type="entry name" value="TruA/RsuA/RluB/E/F_N"/>
</dbReference>
<dbReference type="SUPFAM" id="SSF55120">
    <property type="entry name" value="Pseudouridine synthase"/>
    <property type="match status" value="1"/>
</dbReference>